<proteinExistence type="predicted"/>
<sequence length="196" mass="20858">MQNQYNPVVHTTWSQILPSLNGLYDAQLDPFFDLPPPSVPTSSAPEAPRAHPPTQANYTWAQLLPSTSEENEEEDYDVRFAAEEEELTRAGIIRPPQSQHLPDGAAEMLAAQIVSASTPAAALAGQIAWYAASDGGAGCGTGTGRCVGGGVGEQEQPQGGNEGEDVWAESVRGARTPRGCLEAQVRWCEAKGRREG</sequence>
<dbReference type="AlphaFoldDB" id="A0A6A6XIW3"/>
<accession>A0A6A6XIW3</accession>
<organism evidence="2 3">
    <name type="scientific">Melanomma pulvis-pyrius CBS 109.77</name>
    <dbReference type="NCBI Taxonomy" id="1314802"/>
    <lineage>
        <taxon>Eukaryota</taxon>
        <taxon>Fungi</taxon>
        <taxon>Dikarya</taxon>
        <taxon>Ascomycota</taxon>
        <taxon>Pezizomycotina</taxon>
        <taxon>Dothideomycetes</taxon>
        <taxon>Pleosporomycetidae</taxon>
        <taxon>Pleosporales</taxon>
        <taxon>Melanommataceae</taxon>
        <taxon>Melanomma</taxon>
    </lineage>
</organism>
<dbReference type="Proteomes" id="UP000799757">
    <property type="component" value="Unassembled WGS sequence"/>
</dbReference>
<name>A0A6A6XIW3_9PLEO</name>
<keyword evidence="3" id="KW-1185">Reference proteome</keyword>
<dbReference type="EMBL" id="MU001833">
    <property type="protein sequence ID" value="KAF2796361.1"/>
    <property type="molecule type" value="Genomic_DNA"/>
</dbReference>
<protein>
    <submittedName>
        <fullName evidence="2">Uncharacterized protein</fullName>
    </submittedName>
</protein>
<evidence type="ECO:0000256" key="1">
    <source>
        <dbReference type="SAM" id="MobiDB-lite"/>
    </source>
</evidence>
<evidence type="ECO:0000313" key="3">
    <source>
        <dbReference type="Proteomes" id="UP000799757"/>
    </source>
</evidence>
<feature type="region of interest" description="Disordered" evidence="1">
    <location>
        <begin position="34"/>
        <end position="54"/>
    </location>
</feature>
<dbReference type="OrthoDB" id="3798506at2759"/>
<feature type="region of interest" description="Disordered" evidence="1">
    <location>
        <begin position="150"/>
        <end position="170"/>
    </location>
</feature>
<evidence type="ECO:0000313" key="2">
    <source>
        <dbReference type="EMBL" id="KAF2796361.1"/>
    </source>
</evidence>
<gene>
    <name evidence="2" type="ORF">K505DRAFT_323380</name>
</gene>
<reference evidence="2" key="1">
    <citation type="journal article" date="2020" name="Stud. Mycol.">
        <title>101 Dothideomycetes genomes: a test case for predicting lifestyles and emergence of pathogens.</title>
        <authorList>
            <person name="Haridas S."/>
            <person name="Albert R."/>
            <person name="Binder M."/>
            <person name="Bloem J."/>
            <person name="Labutti K."/>
            <person name="Salamov A."/>
            <person name="Andreopoulos B."/>
            <person name="Baker S."/>
            <person name="Barry K."/>
            <person name="Bills G."/>
            <person name="Bluhm B."/>
            <person name="Cannon C."/>
            <person name="Castanera R."/>
            <person name="Culley D."/>
            <person name="Daum C."/>
            <person name="Ezra D."/>
            <person name="Gonzalez J."/>
            <person name="Henrissat B."/>
            <person name="Kuo A."/>
            <person name="Liang C."/>
            <person name="Lipzen A."/>
            <person name="Lutzoni F."/>
            <person name="Magnuson J."/>
            <person name="Mondo S."/>
            <person name="Nolan M."/>
            <person name="Ohm R."/>
            <person name="Pangilinan J."/>
            <person name="Park H.-J."/>
            <person name="Ramirez L."/>
            <person name="Alfaro M."/>
            <person name="Sun H."/>
            <person name="Tritt A."/>
            <person name="Yoshinaga Y."/>
            <person name="Zwiers L.-H."/>
            <person name="Turgeon B."/>
            <person name="Goodwin S."/>
            <person name="Spatafora J."/>
            <person name="Crous P."/>
            <person name="Grigoriev I."/>
        </authorList>
    </citation>
    <scope>NUCLEOTIDE SEQUENCE</scope>
    <source>
        <strain evidence="2">CBS 109.77</strain>
    </source>
</reference>